<feature type="region of interest" description="Disordered" evidence="1">
    <location>
        <begin position="496"/>
        <end position="516"/>
    </location>
</feature>
<feature type="region of interest" description="Disordered" evidence="1">
    <location>
        <begin position="592"/>
        <end position="635"/>
    </location>
</feature>
<organism evidence="3 4">
    <name type="scientific">Discina gigas</name>
    <dbReference type="NCBI Taxonomy" id="1032678"/>
    <lineage>
        <taxon>Eukaryota</taxon>
        <taxon>Fungi</taxon>
        <taxon>Dikarya</taxon>
        <taxon>Ascomycota</taxon>
        <taxon>Pezizomycotina</taxon>
        <taxon>Pezizomycetes</taxon>
        <taxon>Pezizales</taxon>
        <taxon>Discinaceae</taxon>
        <taxon>Discina</taxon>
    </lineage>
</organism>
<feature type="compositionally biased region" description="Polar residues" evidence="1">
    <location>
        <begin position="457"/>
        <end position="467"/>
    </location>
</feature>
<dbReference type="PANTHER" id="PTHR12854">
    <property type="entry name" value="ATAXIN 2-RELATED"/>
    <property type="match status" value="1"/>
</dbReference>
<dbReference type="InterPro" id="IPR025852">
    <property type="entry name" value="SM_dom_ATX"/>
</dbReference>
<reference evidence="3 4" key="1">
    <citation type="submission" date="2024-02" db="EMBL/GenBank/DDBJ databases">
        <title>Discinaceae phylogenomics.</title>
        <authorList>
            <person name="Dirks A.C."/>
            <person name="James T.Y."/>
        </authorList>
    </citation>
    <scope>NUCLEOTIDE SEQUENCE [LARGE SCALE GENOMIC DNA]</scope>
    <source>
        <strain evidence="3 4">ACD0624</strain>
    </source>
</reference>
<feature type="compositionally biased region" description="Low complexity" evidence="1">
    <location>
        <begin position="594"/>
        <end position="611"/>
    </location>
</feature>
<sequence length="722" mass="79287">MKTRTPTITSGGESDTQDKHMHDRTLYLLGNLVARTITITLKTGARYTGILAGADTKTHDIGVAMKWVRLVRGPLGDNGDDKVEEGEYVGGGPEKTMVFEPKDLVDIFAEKVVLGEAEGPANYQNGIGASSGFRTDADISGNLALRERELHRWQPGESTNNLALDEATPGSQGQGWNQFEANERLFGLKSDFNEDYYTTKLDRAHPLYQQREAAAAKIAREIEGQSISANMNPHVAEERNITFGDDSGVDEEDRYGAVQRAPVFGIAAQAQINNSRYTPPALRAPTGHPTVPGAPHDPAIIASQLVRPETLQQKQQAPRPVPQINLPQTAKSEDAPLKPKEKSPLPEIIAPKRVQTPGSFETQSTHASDTPRLPEEVTRDFKQFVSAERERYKRKRADIVQRDRATKLEELKKFSLNFTLKTEVPQDLVPILAKDKQKQAEIVEKAKANVAKVISPTLGSTSQSTKPPTREPPPSSFAAKNPIEFQNMKQQLLSGFPTRPQQRPQPNQQQTAPLSARLHQIADARSRGQQIPVRSPVPIPELPQTVPTGPAAAQIPMAPKPISPASLGLRMNAKALEFRPNPSAATFMPNFGGPSTTATPSPTASTHTQPTPRIPSPSVFFGTKKPRPEQERKSVKSAFNPIKRMKATHKNAPAQTDGPQKKLKGNPNDFIDPSFITAPTWPTTNDNKDKKYEQMFPPINSLQFPIIRKLVDPCMLLILKGG</sequence>
<feature type="compositionally biased region" description="Basic and acidic residues" evidence="1">
    <location>
        <begin position="331"/>
        <end position="344"/>
    </location>
</feature>
<dbReference type="Pfam" id="PF14438">
    <property type="entry name" value="SM-ATX"/>
    <property type="match status" value="1"/>
</dbReference>
<dbReference type="EMBL" id="JBBBZM010000021">
    <property type="protein sequence ID" value="KAL0638547.1"/>
    <property type="molecule type" value="Genomic_DNA"/>
</dbReference>
<dbReference type="InterPro" id="IPR045117">
    <property type="entry name" value="ATXN2-like"/>
</dbReference>
<evidence type="ECO:0000256" key="1">
    <source>
        <dbReference type="SAM" id="MobiDB-lite"/>
    </source>
</evidence>
<name>A0ABR3GS53_9PEZI</name>
<dbReference type="PANTHER" id="PTHR12854:SF7">
    <property type="entry name" value="ATAXIN-2 HOMOLOG"/>
    <property type="match status" value="1"/>
</dbReference>
<gene>
    <name evidence="3" type="primary">PBP1</name>
    <name evidence="3" type="ORF">Q9L58_002483</name>
</gene>
<feature type="region of interest" description="Disordered" evidence="1">
    <location>
        <begin position="524"/>
        <end position="543"/>
    </location>
</feature>
<feature type="region of interest" description="Disordered" evidence="1">
    <location>
        <begin position="277"/>
        <end position="297"/>
    </location>
</feature>
<dbReference type="InterPro" id="IPR009604">
    <property type="entry name" value="LsmAD_domain"/>
</dbReference>
<accession>A0ABR3GS53</accession>
<feature type="compositionally biased region" description="Low complexity" evidence="1">
    <location>
        <begin position="497"/>
        <end position="511"/>
    </location>
</feature>
<keyword evidence="4" id="KW-1185">Reference proteome</keyword>
<proteinExistence type="predicted"/>
<feature type="compositionally biased region" description="Polar residues" evidence="1">
    <location>
        <begin position="356"/>
        <end position="368"/>
    </location>
</feature>
<feature type="domain" description="LsmAD" evidence="2">
    <location>
        <begin position="186"/>
        <end position="261"/>
    </location>
</feature>
<dbReference type="Pfam" id="PF06741">
    <property type="entry name" value="LsmAD"/>
    <property type="match status" value="1"/>
</dbReference>
<feature type="region of interest" description="Disordered" evidence="1">
    <location>
        <begin position="647"/>
        <end position="667"/>
    </location>
</feature>
<dbReference type="Proteomes" id="UP001447188">
    <property type="component" value="Unassembled WGS sequence"/>
</dbReference>
<feature type="region of interest" description="Disordered" evidence="1">
    <location>
        <begin position="454"/>
        <end position="480"/>
    </location>
</feature>
<evidence type="ECO:0000259" key="2">
    <source>
        <dbReference type="SMART" id="SM01272"/>
    </source>
</evidence>
<evidence type="ECO:0000313" key="4">
    <source>
        <dbReference type="Proteomes" id="UP001447188"/>
    </source>
</evidence>
<evidence type="ECO:0000313" key="3">
    <source>
        <dbReference type="EMBL" id="KAL0638547.1"/>
    </source>
</evidence>
<protein>
    <submittedName>
        <fullName evidence="3">Poly(A)-binding protein binding protein</fullName>
    </submittedName>
</protein>
<dbReference type="SMART" id="SM01272">
    <property type="entry name" value="LsmAD"/>
    <property type="match status" value="1"/>
</dbReference>
<comment type="caution">
    <text evidence="3">The sequence shown here is derived from an EMBL/GenBank/DDBJ whole genome shotgun (WGS) entry which is preliminary data.</text>
</comment>
<feature type="region of interest" description="Disordered" evidence="1">
    <location>
        <begin position="310"/>
        <end position="376"/>
    </location>
</feature>